<dbReference type="Pfam" id="PF03739">
    <property type="entry name" value="LptF_LptG"/>
    <property type="match status" value="1"/>
</dbReference>
<dbReference type="EMBL" id="CP010401">
    <property type="protein sequence ID" value="ALE03965.1"/>
    <property type="molecule type" value="Genomic_DNA"/>
</dbReference>
<evidence type="ECO:0000313" key="7">
    <source>
        <dbReference type="EMBL" id="ALE03965.1"/>
    </source>
</evidence>
<evidence type="ECO:0000256" key="3">
    <source>
        <dbReference type="ARBA" id="ARBA00022692"/>
    </source>
</evidence>
<protein>
    <submittedName>
        <fullName evidence="7">Putative permease</fullName>
    </submittedName>
</protein>
<evidence type="ECO:0000256" key="2">
    <source>
        <dbReference type="ARBA" id="ARBA00022475"/>
    </source>
</evidence>
<keyword evidence="3 6" id="KW-0812">Transmembrane</keyword>
<comment type="subcellular location">
    <subcellularLocation>
        <location evidence="1">Cell membrane</location>
        <topology evidence="1">Multi-pass membrane protein</topology>
    </subcellularLocation>
</comment>
<dbReference type="KEGG" id="banc:PU02_1151"/>
<dbReference type="OrthoDB" id="8477889at2"/>
<proteinExistence type="predicted"/>
<feature type="transmembrane region" description="Helical" evidence="6">
    <location>
        <begin position="282"/>
        <end position="301"/>
    </location>
</feature>
<dbReference type="GO" id="GO:0015920">
    <property type="term" value="P:lipopolysaccharide transport"/>
    <property type="evidence" value="ECO:0007669"/>
    <property type="project" value="TreeGrafter"/>
</dbReference>
<dbReference type="InterPro" id="IPR030922">
    <property type="entry name" value="LptF"/>
</dbReference>
<dbReference type="PATRIC" id="fig|1318743.3.peg.1168"/>
<feature type="transmembrane region" description="Helical" evidence="6">
    <location>
        <begin position="340"/>
        <end position="358"/>
    </location>
</feature>
<keyword evidence="5 6" id="KW-0472">Membrane</keyword>
<sequence>MHILELYILKRIFISFIFVMTAAIGIMWTVQILTRIDFLTTSKQTFLTTLHFSSLLIPSVIALVIPFALVIAITTVLSTMNQDSELTIISTSGLPQSIIWKPILSLAIIVSCVSFFTTNFIAPQARLHMRQMIANAHSDLINFFITEGTFQKLTNNLYLEIGERHPDGTIGRLFIADQRDPKIDLLYYAVKGAIVNNKNGNFLVLNDGEMKQLNHQNSSVSIIKFSSYTFNLNEFISDKGIPTIYPKDRPLSYLLNPTPDDPSYQLAPLKYKAELHRRLIEWFYPVVFTLVSVIIAGNAYSHRQMRIPATFSAITISLLIYWMEYFFIEKIKHNPAYIPLLYAVPIGMSMFLFGGLLFDYKTNIFVKYDNLIQTIFQKVISKFEYHKSQSSSDNIS</sequence>
<dbReference type="PANTHER" id="PTHR33529:SF6">
    <property type="entry name" value="YJGP_YJGQ FAMILY PERMEASE"/>
    <property type="match status" value="1"/>
</dbReference>
<dbReference type="STRING" id="1318743.PU02_1151"/>
<keyword evidence="8" id="KW-1185">Reference proteome</keyword>
<dbReference type="GO" id="GO:0043190">
    <property type="term" value="C:ATP-binding cassette (ABC) transporter complex"/>
    <property type="evidence" value="ECO:0007669"/>
    <property type="project" value="InterPro"/>
</dbReference>
<dbReference type="GO" id="GO:0055085">
    <property type="term" value="P:transmembrane transport"/>
    <property type="evidence" value="ECO:0007669"/>
    <property type="project" value="InterPro"/>
</dbReference>
<evidence type="ECO:0000313" key="8">
    <source>
        <dbReference type="Proteomes" id="UP000057213"/>
    </source>
</evidence>
<accession>A0A0M3T370</accession>
<gene>
    <name evidence="7" type="ORF">PU02_1151</name>
</gene>
<keyword evidence="2" id="KW-1003">Cell membrane</keyword>
<feature type="transmembrane region" description="Helical" evidence="6">
    <location>
        <begin position="307"/>
        <end position="328"/>
    </location>
</feature>
<organism evidence="7 8">
    <name type="scientific">Bartonella ancashensis</name>
    <dbReference type="NCBI Taxonomy" id="1318743"/>
    <lineage>
        <taxon>Bacteria</taxon>
        <taxon>Pseudomonadati</taxon>
        <taxon>Pseudomonadota</taxon>
        <taxon>Alphaproteobacteria</taxon>
        <taxon>Hyphomicrobiales</taxon>
        <taxon>Bartonellaceae</taxon>
        <taxon>Bartonella</taxon>
    </lineage>
</organism>
<reference evidence="7 8" key="1">
    <citation type="journal article" date="2015" name="Genome Announc.">
        <title>Complete Genome Sequence of Bartonella ancashensis Strain 20.00, Isolated from the Blood of a Patient with Verruga Peruana.</title>
        <authorList>
            <person name="Hang J."/>
            <person name="Mullins K.E."/>
            <person name="Clifford R.J."/>
            <person name="Onmus-Leone F."/>
            <person name="Yang Y."/>
            <person name="Jiang J."/>
            <person name="Leguia M."/>
            <person name="Kasper M.R."/>
            <person name="Maguina C."/>
            <person name="Lesho E.P."/>
            <person name="Jarman R.G."/>
            <person name="Richards A.L."/>
            <person name="Blazes D."/>
        </authorList>
    </citation>
    <scope>NUCLEOTIDE SEQUENCE [LARGE SCALE GENOMIC DNA]</scope>
    <source>
        <strain evidence="7 8">20.00</strain>
    </source>
</reference>
<evidence type="ECO:0000256" key="5">
    <source>
        <dbReference type="ARBA" id="ARBA00023136"/>
    </source>
</evidence>
<dbReference type="AlphaFoldDB" id="A0A0M3T370"/>
<dbReference type="Proteomes" id="UP000057213">
    <property type="component" value="Chromosome"/>
</dbReference>
<dbReference type="PANTHER" id="PTHR33529">
    <property type="entry name" value="SLR0882 PROTEIN-RELATED"/>
    <property type="match status" value="1"/>
</dbReference>
<feature type="transmembrane region" description="Helical" evidence="6">
    <location>
        <begin position="55"/>
        <end position="78"/>
    </location>
</feature>
<dbReference type="RefSeq" id="WP_053944433.1">
    <property type="nucleotide sequence ID" value="NZ_CP010401.1"/>
</dbReference>
<name>A0A0M3T370_9HYPH</name>
<evidence type="ECO:0000256" key="4">
    <source>
        <dbReference type="ARBA" id="ARBA00022989"/>
    </source>
</evidence>
<feature type="transmembrane region" description="Helical" evidence="6">
    <location>
        <begin position="98"/>
        <end position="122"/>
    </location>
</feature>
<feature type="transmembrane region" description="Helical" evidence="6">
    <location>
        <begin position="12"/>
        <end position="34"/>
    </location>
</feature>
<dbReference type="InterPro" id="IPR005495">
    <property type="entry name" value="LptG/LptF_permease"/>
</dbReference>
<dbReference type="NCBIfam" id="TIGR04407">
    <property type="entry name" value="LptF_YjgP"/>
    <property type="match status" value="1"/>
</dbReference>
<evidence type="ECO:0000256" key="6">
    <source>
        <dbReference type="SAM" id="Phobius"/>
    </source>
</evidence>
<keyword evidence="4 6" id="KW-1133">Transmembrane helix</keyword>
<evidence type="ECO:0000256" key="1">
    <source>
        <dbReference type="ARBA" id="ARBA00004651"/>
    </source>
</evidence>